<dbReference type="EMBL" id="JTJU01000020">
    <property type="protein sequence ID" value="OBX10946.1"/>
    <property type="molecule type" value="Genomic_DNA"/>
</dbReference>
<gene>
    <name evidence="2" type="ORF">QS62_06825</name>
    <name evidence="3" type="ORF">QV09_04100</name>
</gene>
<keyword evidence="5" id="KW-1185">Reference proteome</keyword>
<dbReference type="Proteomes" id="UP000092649">
    <property type="component" value="Unassembled WGS sequence"/>
</dbReference>
<evidence type="ECO:0000313" key="2">
    <source>
        <dbReference type="EMBL" id="OBW94139.1"/>
    </source>
</evidence>
<dbReference type="InterPro" id="IPR007359">
    <property type="entry name" value="SigmaE_reg_RseC_MucC"/>
</dbReference>
<dbReference type="PATRIC" id="fig|505341.3.peg.1373"/>
<dbReference type="AlphaFoldDB" id="A0A1A7NYR4"/>
<dbReference type="OrthoDB" id="9795854at2"/>
<name>A0A1A7NYR4_9PAST</name>
<dbReference type="EMBL" id="JTJL01000030">
    <property type="protein sequence ID" value="OBW94139.1"/>
    <property type="molecule type" value="Genomic_DNA"/>
</dbReference>
<sequence>MITEKATVIAYQDGVVTVECQANQGCGGCSAKASCGTAALTELTGKSTRYQFTFPCSRPMKIGEMVEIGLPEQSLLRLAFIAYTIPLTVLILSVLLGNYWFNQEWQNILFTLITTTLAFLGVKLINQHLKNQKKYQPILIERIL</sequence>
<keyword evidence="1" id="KW-0812">Transmembrane</keyword>
<keyword evidence="1" id="KW-1133">Transmembrane helix</keyword>
<dbReference type="Proteomes" id="UP000092527">
    <property type="component" value="Unassembled WGS sequence"/>
</dbReference>
<evidence type="ECO:0000313" key="5">
    <source>
        <dbReference type="Proteomes" id="UP000092649"/>
    </source>
</evidence>
<dbReference type="PANTHER" id="PTHR35867:SF1">
    <property type="entry name" value="PROTEIN RSEC"/>
    <property type="match status" value="1"/>
</dbReference>
<dbReference type="RefSeq" id="WP_066107871.1">
    <property type="nucleotide sequence ID" value="NZ_CP103875.1"/>
</dbReference>
<dbReference type="InterPro" id="IPR026268">
    <property type="entry name" value="RseC"/>
</dbReference>
<accession>A0A1A7NYR4</accession>
<protein>
    <submittedName>
        <fullName evidence="2">SoxR reducing system protein RseC</fullName>
    </submittedName>
</protein>
<feature type="transmembrane region" description="Helical" evidence="1">
    <location>
        <begin position="107"/>
        <end position="125"/>
    </location>
</feature>
<dbReference type="Pfam" id="PF04246">
    <property type="entry name" value="RseC_MucC"/>
    <property type="match status" value="1"/>
</dbReference>
<dbReference type="STRING" id="505341.QV08_02575"/>
<evidence type="ECO:0000313" key="3">
    <source>
        <dbReference type="EMBL" id="OBX10946.1"/>
    </source>
</evidence>
<comment type="caution">
    <text evidence="2">The sequence shown here is derived from an EMBL/GenBank/DDBJ whole genome shotgun (WGS) entry which is preliminary data.</text>
</comment>
<reference evidence="4 5" key="1">
    <citation type="submission" date="2014-11" db="EMBL/GenBank/DDBJ databases">
        <title>Pan-genome of Gallibacterium spp.</title>
        <authorList>
            <person name="Kudirkiene E."/>
            <person name="Bojesen A.M."/>
        </authorList>
    </citation>
    <scope>NUCLEOTIDE SEQUENCE [LARGE SCALE GENOMIC DNA]</scope>
    <source>
        <strain evidence="3 4">18469/18</strain>
        <strain evidence="2 5">F150</strain>
    </source>
</reference>
<organism evidence="2 5">
    <name type="scientific">Gallibacterium salpingitidis</name>
    <dbReference type="NCBI Taxonomy" id="505341"/>
    <lineage>
        <taxon>Bacteria</taxon>
        <taxon>Pseudomonadati</taxon>
        <taxon>Pseudomonadota</taxon>
        <taxon>Gammaproteobacteria</taxon>
        <taxon>Pasteurellales</taxon>
        <taxon>Pasteurellaceae</taxon>
        <taxon>Gallibacterium</taxon>
    </lineage>
</organism>
<dbReference type="PIRSF" id="PIRSF004923">
    <property type="entry name" value="RseC"/>
    <property type="match status" value="1"/>
</dbReference>
<evidence type="ECO:0000256" key="1">
    <source>
        <dbReference type="SAM" id="Phobius"/>
    </source>
</evidence>
<feature type="transmembrane region" description="Helical" evidence="1">
    <location>
        <begin position="75"/>
        <end position="101"/>
    </location>
</feature>
<evidence type="ECO:0000313" key="4">
    <source>
        <dbReference type="Proteomes" id="UP000092527"/>
    </source>
</evidence>
<keyword evidence="1" id="KW-0472">Membrane</keyword>
<proteinExistence type="predicted"/>
<dbReference type="PANTHER" id="PTHR35867">
    <property type="entry name" value="PROTEIN RSEC"/>
    <property type="match status" value="1"/>
</dbReference>